<evidence type="ECO:0000256" key="1">
    <source>
        <dbReference type="SAM" id="MobiDB-lite"/>
    </source>
</evidence>
<proteinExistence type="predicted"/>
<feature type="compositionally biased region" description="Basic and acidic residues" evidence="1">
    <location>
        <begin position="40"/>
        <end position="52"/>
    </location>
</feature>
<dbReference type="EMBL" id="BSUN01000001">
    <property type="protein sequence ID" value="GMA36209.1"/>
    <property type="molecule type" value="Genomic_DNA"/>
</dbReference>
<feature type="compositionally biased region" description="Basic and acidic residues" evidence="1">
    <location>
        <begin position="62"/>
        <end position="80"/>
    </location>
</feature>
<feature type="compositionally biased region" description="Basic and acidic residues" evidence="1">
    <location>
        <begin position="1"/>
        <end position="10"/>
    </location>
</feature>
<sequence length="96" mass="10709">MRVEPEREPRQQVAQRGGDGNGEGIGRHRSIGIHAGHACGDGDHDAADDAREVNLPTRRVRQQRDRPGEHSRTTRERERPAPPVGRVGREKPPREA</sequence>
<evidence type="ECO:0000313" key="3">
    <source>
        <dbReference type="Proteomes" id="UP001157125"/>
    </source>
</evidence>
<feature type="compositionally biased region" description="Basic and acidic residues" evidence="1">
    <location>
        <begin position="87"/>
        <end position="96"/>
    </location>
</feature>
<accession>A0ABQ6IHL2</accession>
<organism evidence="2 3">
    <name type="scientific">Demequina litorisediminis</name>
    <dbReference type="NCBI Taxonomy" id="1849022"/>
    <lineage>
        <taxon>Bacteria</taxon>
        <taxon>Bacillati</taxon>
        <taxon>Actinomycetota</taxon>
        <taxon>Actinomycetes</taxon>
        <taxon>Micrococcales</taxon>
        <taxon>Demequinaceae</taxon>
        <taxon>Demequina</taxon>
    </lineage>
</organism>
<comment type="caution">
    <text evidence="2">The sequence shown here is derived from an EMBL/GenBank/DDBJ whole genome shotgun (WGS) entry which is preliminary data.</text>
</comment>
<name>A0ABQ6IHL2_9MICO</name>
<reference evidence="3" key="1">
    <citation type="journal article" date="2019" name="Int. J. Syst. Evol. Microbiol.">
        <title>The Global Catalogue of Microorganisms (GCM) 10K type strain sequencing project: providing services to taxonomists for standard genome sequencing and annotation.</title>
        <authorList>
            <consortium name="The Broad Institute Genomics Platform"/>
            <consortium name="The Broad Institute Genome Sequencing Center for Infectious Disease"/>
            <person name="Wu L."/>
            <person name="Ma J."/>
        </authorList>
    </citation>
    <scope>NUCLEOTIDE SEQUENCE [LARGE SCALE GENOMIC DNA]</scope>
    <source>
        <strain evidence="3">NBRC 112299</strain>
    </source>
</reference>
<keyword evidence="3" id="KW-1185">Reference proteome</keyword>
<feature type="region of interest" description="Disordered" evidence="1">
    <location>
        <begin position="1"/>
        <end position="96"/>
    </location>
</feature>
<dbReference type="Proteomes" id="UP001157125">
    <property type="component" value="Unassembled WGS sequence"/>
</dbReference>
<protein>
    <submittedName>
        <fullName evidence="2">Uncharacterized protein</fullName>
    </submittedName>
</protein>
<gene>
    <name evidence="2" type="ORF">GCM10025876_24130</name>
</gene>
<evidence type="ECO:0000313" key="2">
    <source>
        <dbReference type="EMBL" id="GMA36209.1"/>
    </source>
</evidence>